<name>A0ACC1NSX6_9HYPO</name>
<dbReference type="EMBL" id="JANJQO010000077">
    <property type="protein sequence ID" value="KAJ2982410.1"/>
    <property type="molecule type" value="Genomic_DNA"/>
</dbReference>
<keyword evidence="2" id="KW-1185">Reference proteome</keyword>
<comment type="caution">
    <text evidence="1">The sequence shown here is derived from an EMBL/GenBank/DDBJ whole genome shotgun (WGS) entry which is preliminary data.</text>
</comment>
<proteinExistence type="predicted"/>
<reference evidence="1" key="1">
    <citation type="submission" date="2022-08" db="EMBL/GenBank/DDBJ databases">
        <title>Genome Sequence of Lecanicillium fungicola.</title>
        <authorList>
            <person name="Buettner E."/>
        </authorList>
    </citation>
    <scope>NUCLEOTIDE SEQUENCE</scope>
    <source>
        <strain evidence="1">Babe33</strain>
    </source>
</reference>
<evidence type="ECO:0000313" key="2">
    <source>
        <dbReference type="Proteomes" id="UP001143910"/>
    </source>
</evidence>
<protein>
    <submittedName>
        <fullName evidence="1">Uncharacterized protein</fullName>
    </submittedName>
</protein>
<sequence length="526" mass="59104">METENQLLKQISLGAYSRSSIHQAIFALAAVQRRYPAIASMPPSRSGSVATADDENTSFLRTESRLVDYVARYADTVPSADGLSEAAWSMAQQQASPREAVQSYLDLLRHLDSPVEILPIRPLQSEIALSSEGINRPAIIPFVDGDAWVFAVAYPDCVHWYDSGRDRQIPSLSSPDKRAVTNHWTGPKHEKNADSGIFMLMGIRCIQRGSPHLPQETAVSLASTFRARVVVELLCGKIDPPKHSAEMLLMQEVEEQSLFFEDAMNGMDWQSSPSPDAEPENGFVPPPLDPPPLDPPLLDSSRIPPSTAVSLAQPACKRVRQEHGFKVADARTILANLNEASLATRAVVRAAGTPLDILWLLVQNTPYRSTFHDRLNAILFYDEMKRYQTDNDVKEAMKHPIDVRDMRIVQARCKFWKDICEIRSEWGEDKYVLLLVFPRTVTGRTGRSRHIQELEKRLNNGDDHIQRYLHAARDICRAIVRGSLPCESLMIDVYHLKQHEPLSDSMFDAFVSVKPRARVPLPRLAM</sequence>
<gene>
    <name evidence="1" type="ORF">NQ176_g1407</name>
</gene>
<accession>A0ACC1NSX6</accession>
<evidence type="ECO:0000313" key="1">
    <source>
        <dbReference type="EMBL" id="KAJ2982410.1"/>
    </source>
</evidence>
<dbReference type="Proteomes" id="UP001143910">
    <property type="component" value="Unassembled WGS sequence"/>
</dbReference>
<organism evidence="1 2">
    <name type="scientific">Zarea fungicola</name>
    <dbReference type="NCBI Taxonomy" id="93591"/>
    <lineage>
        <taxon>Eukaryota</taxon>
        <taxon>Fungi</taxon>
        <taxon>Dikarya</taxon>
        <taxon>Ascomycota</taxon>
        <taxon>Pezizomycotina</taxon>
        <taxon>Sordariomycetes</taxon>
        <taxon>Hypocreomycetidae</taxon>
        <taxon>Hypocreales</taxon>
        <taxon>Cordycipitaceae</taxon>
        <taxon>Zarea</taxon>
    </lineage>
</organism>